<sequence length="553" mass="60915">MSQILIIDPQPLVRLALRTLLTEAGHEVVAEADNSRDALAQCRQQKPELVILELSLPGVGGLEVIQRLKKQHDALKILVYSEQQAEHFAARSLAAGASGFVSKFDPVATLSTAVNVVLHGKTWFTHEVFESPREDELGQLSPRELMVLQLLTRGMSNNEVAEQLALSFKTVSTYKTRLLTKLHAASLVELVEIAHRNGLNLHADSAVEMVRLDADTQRELHMLRAMIENAPIPMFVRDVEGRILLANRSLLDFHHISHDQAYMKRFGEAEWLTPERRAHFQKRYHEAILIGSSFVNDFFIESSGVPIFVRGWFVPFRGEDGRIIGVVGGFIDQSTQDAMLKRLRDAKEQTAAESRHKSALLINLSRAIRLSLQDLDHHLGSAMVSSGEAAQQALAQAAETNRVLMSTLDELLLYDVSAVVLQATTVDIAQLTQSTIDARPMNGKPLAFDSSAVTLSQVWVDSRRYGQIVAGLLTDLAGGTLKLTTSVQASGMVTVRLQLDTDDVITGMAEVSARRTLGLAICRAVVGLMKGQFTQVGRRIEIELQLPVALGHA</sequence>
<dbReference type="InterPro" id="IPR039420">
    <property type="entry name" value="WalR-like"/>
</dbReference>
<feature type="domain" description="Response regulatory" evidence="7">
    <location>
        <begin position="3"/>
        <end position="118"/>
    </location>
</feature>
<evidence type="ECO:0000259" key="8">
    <source>
        <dbReference type="PROSITE" id="PS50112"/>
    </source>
</evidence>
<keyword evidence="1" id="KW-0597">Phosphoprotein</keyword>
<evidence type="ECO:0000256" key="5">
    <source>
        <dbReference type="PROSITE-ProRule" id="PRU00169"/>
    </source>
</evidence>
<dbReference type="PROSITE" id="PS50112">
    <property type="entry name" value="PAS"/>
    <property type="match status" value="1"/>
</dbReference>
<keyword evidence="10" id="KW-1185">Reference proteome</keyword>
<comment type="caution">
    <text evidence="9">The sequence shown here is derived from an EMBL/GenBank/DDBJ whole genome shotgun (WGS) entry which is preliminary data.</text>
</comment>
<dbReference type="Proteomes" id="UP000621859">
    <property type="component" value="Unassembled WGS sequence"/>
</dbReference>
<dbReference type="PRINTS" id="PR00038">
    <property type="entry name" value="HTHLUXR"/>
</dbReference>
<dbReference type="SMART" id="SM00421">
    <property type="entry name" value="HTH_LUXR"/>
    <property type="match status" value="1"/>
</dbReference>
<dbReference type="SMART" id="SM00448">
    <property type="entry name" value="REC"/>
    <property type="match status" value="1"/>
</dbReference>
<keyword evidence="2" id="KW-0805">Transcription regulation</keyword>
<evidence type="ECO:0000313" key="9">
    <source>
        <dbReference type="EMBL" id="GGP27049.1"/>
    </source>
</evidence>
<dbReference type="SUPFAM" id="SSF55785">
    <property type="entry name" value="PYP-like sensor domain (PAS domain)"/>
    <property type="match status" value="1"/>
</dbReference>
<dbReference type="PANTHER" id="PTHR43214:SF41">
    <property type="entry name" value="NITRATE_NITRITE RESPONSE REGULATOR PROTEIN NARP"/>
    <property type="match status" value="1"/>
</dbReference>
<dbReference type="InterPro" id="IPR058245">
    <property type="entry name" value="NreC/VraR/RcsB-like_REC"/>
</dbReference>
<gene>
    <name evidence="9" type="ORF">GCM10010971_28680</name>
</gene>
<protein>
    <recommendedName>
        <fullName evidence="11">PAS domain S-box-containing protein</fullName>
    </recommendedName>
</protein>
<keyword evidence="4" id="KW-0804">Transcription</keyword>
<dbReference type="PANTHER" id="PTHR43214">
    <property type="entry name" value="TWO-COMPONENT RESPONSE REGULATOR"/>
    <property type="match status" value="1"/>
</dbReference>
<comment type="caution">
    <text evidence="5">Lacks conserved residue(s) required for the propagation of feature annotation.</text>
</comment>
<feature type="domain" description="HTH luxR-type" evidence="6">
    <location>
        <begin position="133"/>
        <end position="198"/>
    </location>
</feature>
<evidence type="ECO:0000259" key="6">
    <source>
        <dbReference type="PROSITE" id="PS50043"/>
    </source>
</evidence>
<name>A0ABQ2PN62_9NEIS</name>
<keyword evidence="3" id="KW-0238">DNA-binding</keyword>
<dbReference type="InterPro" id="IPR000792">
    <property type="entry name" value="Tscrpt_reg_LuxR_C"/>
</dbReference>
<dbReference type="EMBL" id="BMLY01000004">
    <property type="protein sequence ID" value="GGP27049.1"/>
    <property type="molecule type" value="Genomic_DNA"/>
</dbReference>
<dbReference type="Gene3D" id="3.40.50.2300">
    <property type="match status" value="1"/>
</dbReference>
<dbReference type="SMART" id="SM00091">
    <property type="entry name" value="PAS"/>
    <property type="match status" value="1"/>
</dbReference>
<evidence type="ECO:0000256" key="3">
    <source>
        <dbReference type="ARBA" id="ARBA00023125"/>
    </source>
</evidence>
<organism evidence="9 10">
    <name type="scientific">Silvimonas amylolytica</name>
    <dbReference type="NCBI Taxonomy" id="449663"/>
    <lineage>
        <taxon>Bacteria</taxon>
        <taxon>Pseudomonadati</taxon>
        <taxon>Pseudomonadota</taxon>
        <taxon>Betaproteobacteria</taxon>
        <taxon>Neisseriales</taxon>
        <taxon>Chitinibacteraceae</taxon>
        <taxon>Silvimonas</taxon>
    </lineage>
</organism>
<dbReference type="InterPro" id="IPR035965">
    <property type="entry name" value="PAS-like_dom_sf"/>
</dbReference>
<dbReference type="PROSITE" id="PS50110">
    <property type="entry name" value="RESPONSE_REGULATORY"/>
    <property type="match status" value="1"/>
</dbReference>
<dbReference type="InterPro" id="IPR011006">
    <property type="entry name" value="CheY-like_superfamily"/>
</dbReference>
<dbReference type="Pfam" id="PF00196">
    <property type="entry name" value="GerE"/>
    <property type="match status" value="1"/>
</dbReference>
<evidence type="ECO:0000256" key="4">
    <source>
        <dbReference type="ARBA" id="ARBA00023163"/>
    </source>
</evidence>
<evidence type="ECO:0000256" key="2">
    <source>
        <dbReference type="ARBA" id="ARBA00023015"/>
    </source>
</evidence>
<dbReference type="Gene3D" id="3.30.450.20">
    <property type="entry name" value="PAS domain"/>
    <property type="match status" value="1"/>
</dbReference>
<evidence type="ECO:0000313" key="10">
    <source>
        <dbReference type="Proteomes" id="UP000621859"/>
    </source>
</evidence>
<dbReference type="InterPro" id="IPR013767">
    <property type="entry name" value="PAS_fold"/>
</dbReference>
<dbReference type="RefSeq" id="WP_188695134.1">
    <property type="nucleotide sequence ID" value="NZ_BMLY01000004.1"/>
</dbReference>
<dbReference type="Pfam" id="PF00072">
    <property type="entry name" value="Response_reg"/>
    <property type="match status" value="1"/>
</dbReference>
<reference evidence="10" key="1">
    <citation type="journal article" date="2019" name="Int. J. Syst. Evol. Microbiol.">
        <title>The Global Catalogue of Microorganisms (GCM) 10K type strain sequencing project: providing services to taxonomists for standard genome sequencing and annotation.</title>
        <authorList>
            <consortium name="The Broad Institute Genomics Platform"/>
            <consortium name="The Broad Institute Genome Sequencing Center for Infectious Disease"/>
            <person name="Wu L."/>
            <person name="Ma J."/>
        </authorList>
    </citation>
    <scope>NUCLEOTIDE SEQUENCE [LARGE SCALE GENOMIC DNA]</scope>
    <source>
        <strain evidence="10">CGMCC 1.8860</strain>
    </source>
</reference>
<dbReference type="PROSITE" id="PS50043">
    <property type="entry name" value="HTH_LUXR_2"/>
    <property type="match status" value="1"/>
</dbReference>
<dbReference type="PROSITE" id="PS00622">
    <property type="entry name" value="HTH_LUXR_1"/>
    <property type="match status" value="1"/>
</dbReference>
<dbReference type="CDD" id="cd00130">
    <property type="entry name" value="PAS"/>
    <property type="match status" value="1"/>
</dbReference>
<evidence type="ECO:0000256" key="1">
    <source>
        <dbReference type="ARBA" id="ARBA00022553"/>
    </source>
</evidence>
<dbReference type="CDD" id="cd17535">
    <property type="entry name" value="REC_NarL-like"/>
    <property type="match status" value="1"/>
</dbReference>
<dbReference type="CDD" id="cd06170">
    <property type="entry name" value="LuxR_C_like"/>
    <property type="match status" value="1"/>
</dbReference>
<dbReference type="InterPro" id="IPR001789">
    <property type="entry name" value="Sig_transdc_resp-reg_receiver"/>
</dbReference>
<evidence type="ECO:0000259" key="7">
    <source>
        <dbReference type="PROSITE" id="PS50110"/>
    </source>
</evidence>
<dbReference type="Pfam" id="PF00989">
    <property type="entry name" value="PAS"/>
    <property type="match status" value="1"/>
</dbReference>
<accession>A0ABQ2PN62</accession>
<evidence type="ECO:0008006" key="11">
    <source>
        <dbReference type="Google" id="ProtNLM"/>
    </source>
</evidence>
<dbReference type="SUPFAM" id="SSF52172">
    <property type="entry name" value="CheY-like"/>
    <property type="match status" value="1"/>
</dbReference>
<feature type="domain" description="PAS" evidence="8">
    <location>
        <begin position="219"/>
        <end position="291"/>
    </location>
</feature>
<dbReference type="InterPro" id="IPR000014">
    <property type="entry name" value="PAS"/>
</dbReference>
<dbReference type="NCBIfam" id="TIGR00229">
    <property type="entry name" value="sensory_box"/>
    <property type="match status" value="1"/>
</dbReference>
<proteinExistence type="predicted"/>